<dbReference type="Proteomes" id="UP000540412">
    <property type="component" value="Unassembled WGS sequence"/>
</dbReference>
<dbReference type="Pfam" id="PF17765">
    <property type="entry name" value="MLTR_LBD"/>
    <property type="match status" value="1"/>
</dbReference>
<dbReference type="AlphaFoldDB" id="A0A7W9PJR6"/>
<dbReference type="SMART" id="SM00530">
    <property type="entry name" value="HTH_XRE"/>
    <property type="match status" value="1"/>
</dbReference>
<comment type="caution">
    <text evidence="2">The sequence shown here is derived from an EMBL/GenBank/DDBJ whole genome shotgun (WGS) entry which is preliminary data.</text>
</comment>
<dbReference type="EMBL" id="JACHIT010000002">
    <property type="protein sequence ID" value="MBB5917439.1"/>
    <property type="molecule type" value="Genomic_DNA"/>
</dbReference>
<reference evidence="2 3" key="1">
    <citation type="submission" date="2020-08" db="EMBL/GenBank/DDBJ databases">
        <title>Sequencing the genomes of 1000 actinobacteria strains.</title>
        <authorList>
            <person name="Klenk H.-P."/>
        </authorList>
    </citation>
    <scope>NUCLEOTIDE SEQUENCE [LARGE SCALE GENOMIC DNA]</scope>
    <source>
        <strain evidence="2 3">DSM 43582</strain>
    </source>
</reference>
<proteinExistence type="predicted"/>
<feature type="domain" description="HTH cro/C1-type" evidence="1">
    <location>
        <begin position="13"/>
        <end position="67"/>
    </location>
</feature>
<dbReference type="Pfam" id="PF13560">
    <property type="entry name" value="HTH_31"/>
    <property type="match status" value="1"/>
</dbReference>
<protein>
    <submittedName>
        <fullName evidence="2">Transcriptional regulator with XRE-family HTH domain</fullName>
    </submittedName>
</protein>
<dbReference type="Gene3D" id="3.30.450.180">
    <property type="match status" value="1"/>
</dbReference>
<dbReference type="CDD" id="cd00093">
    <property type="entry name" value="HTH_XRE"/>
    <property type="match status" value="1"/>
</dbReference>
<name>A0A7W9PJR6_9NOCA</name>
<evidence type="ECO:0000259" key="1">
    <source>
        <dbReference type="PROSITE" id="PS50943"/>
    </source>
</evidence>
<gene>
    <name evidence="2" type="ORF">BJY24_006351</name>
</gene>
<dbReference type="RefSeq" id="WP_157185596.1">
    <property type="nucleotide sequence ID" value="NZ_JACHIT010000002.1"/>
</dbReference>
<keyword evidence="3" id="KW-1185">Reference proteome</keyword>
<evidence type="ECO:0000313" key="3">
    <source>
        <dbReference type="Proteomes" id="UP000540412"/>
    </source>
</evidence>
<evidence type="ECO:0000313" key="2">
    <source>
        <dbReference type="EMBL" id="MBB5917439.1"/>
    </source>
</evidence>
<dbReference type="PANTHER" id="PTHR35010">
    <property type="entry name" value="BLL4672 PROTEIN-RELATED"/>
    <property type="match status" value="1"/>
</dbReference>
<dbReference type="SUPFAM" id="SSF47413">
    <property type="entry name" value="lambda repressor-like DNA-binding domains"/>
    <property type="match status" value="1"/>
</dbReference>
<dbReference type="Gene3D" id="1.10.260.40">
    <property type="entry name" value="lambda repressor-like DNA-binding domains"/>
    <property type="match status" value="1"/>
</dbReference>
<dbReference type="InterPro" id="IPR010982">
    <property type="entry name" value="Lambda_DNA-bd_dom_sf"/>
</dbReference>
<dbReference type="GO" id="GO:0003677">
    <property type="term" value="F:DNA binding"/>
    <property type="evidence" value="ECO:0007669"/>
    <property type="project" value="InterPro"/>
</dbReference>
<dbReference type="InterPro" id="IPR041413">
    <property type="entry name" value="MLTR_LBD"/>
</dbReference>
<accession>A0A7W9PJR6</accession>
<organism evidence="2 3">
    <name type="scientific">Nocardia transvalensis</name>
    <dbReference type="NCBI Taxonomy" id="37333"/>
    <lineage>
        <taxon>Bacteria</taxon>
        <taxon>Bacillati</taxon>
        <taxon>Actinomycetota</taxon>
        <taxon>Actinomycetes</taxon>
        <taxon>Mycobacteriales</taxon>
        <taxon>Nocardiaceae</taxon>
        <taxon>Nocardia</taxon>
    </lineage>
</organism>
<dbReference type="PROSITE" id="PS50943">
    <property type="entry name" value="HTH_CROC1"/>
    <property type="match status" value="1"/>
</dbReference>
<sequence>MDTPDYMPVGRILQQWRRDAALTVDELAAEANLSESLLRKVESGHRPATRATVTSLASILRIPAADTKQLLLLVDPAHAPVAAPDAGRPPSPRELTVLDSDPFPACYMVTPAGRDLLEGALHRIVATNEAFERFFPGLAPGAGVVEYELLAARARDVFVRWEEDAHHLVRACRAQVLGFVPEPRIEEVKSRLRGNPDFDGMWDTPFPAHWESRDTVWVRDVGDGTAFEMYFRMSSDQSPFLHWALTPFDLAKYLRRYPPEIHMRHRR</sequence>
<dbReference type="InterPro" id="IPR001387">
    <property type="entry name" value="Cro/C1-type_HTH"/>
</dbReference>